<dbReference type="PANTHER" id="PTHR33990">
    <property type="entry name" value="PROTEIN YJDN-RELATED"/>
    <property type="match status" value="1"/>
</dbReference>
<evidence type="ECO:0000313" key="4">
    <source>
        <dbReference type="Proteomes" id="UP000033457"/>
    </source>
</evidence>
<dbReference type="Proteomes" id="UP000271380">
    <property type="component" value="Chromosome"/>
</dbReference>
<organism evidence="2 4">
    <name type="scientific">Corynebacterium kutscheri</name>
    <dbReference type="NCBI Taxonomy" id="35755"/>
    <lineage>
        <taxon>Bacteria</taxon>
        <taxon>Bacillati</taxon>
        <taxon>Actinomycetota</taxon>
        <taxon>Actinomycetes</taxon>
        <taxon>Mycobacteriales</taxon>
        <taxon>Corynebacteriaceae</taxon>
        <taxon>Corynebacterium</taxon>
    </lineage>
</organism>
<name>A0A0F6TDS8_9CORY</name>
<dbReference type="Pfam" id="PF06983">
    <property type="entry name" value="3-dmu-9_3-mt"/>
    <property type="match status" value="2"/>
</dbReference>
<reference evidence="2 4" key="1">
    <citation type="journal article" date="2015" name="Genome Announc.">
        <title>Complete Genome Sequence of Corynebacterium kutscheri DSM 20755, a Corynebacterial Type Strain with Remarkably Low G+C Content of Chromosomal DNA.</title>
        <authorList>
            <person name="Ruckert C."/>
            <person name="Albersmeier A."/>
            <person name="Winkler A."/>
            <person name="Tauch A."/>
        </authorList>
    </citation>
    <scope>NUCLEOTIDE SEQUENCE [LARGE SCALE GENOMIC DNA]</scope>
    <source>
        <strain evidence="2 4">DSM 20755</strain>
    </source>
</reference>
<dbReference type="AlphaFoldDB" id="A0A0F6TDS8"/>
<accession>A0A0F6TDS8</accession>
<keyword evidence="4" id="KW-1185">Reference proteome</keyword>
<feature type="domain" description="PhnB-like" evidence="1">
    <location>
        <begin position="146"/>
        <end position="248"/>
    </location>
</feature>
<dbReference type="Gene3D" id="3.10.180.10">
    <property type="entry name" value="2,3-Dihydroxybiphenyl 1,2-Dioxygenase, domain 1"/>
    <property type="match status" value="2"/>
</dbReference>
<dbReference type="InterPro" id="IPR028973">
    <property type="entry name" value="PhnB-like"/>
</dbReference>
<evidence type="ECO:0000313" key="2">
    <source>
        <dbReference type="EMBL" id="AKE41904.1"/>
    </source>
</evidence>
<dbReference type="Proteomes" id="UP000033457">
    <property type="component" value="Chromosome"/>
</dbReference>
<dbReference type="SUPFAM" id="SSF54593">
    <property type="entry name" value="Glyoxalase/Bleomycin resistance protein/Dihydroxybiphenyl dioxygenase"/>
    <property type="match status" value="2"/>
</dbReference>
<evidence type="ECO:0000313" key="3">
    <source>
        <dbReference type="EMBL" id="VEH06490.1"/>
    </source>
</evidence>
<gene>
    <name evidence="3" type="ORF">NCTC949_01148</name>
    <name evidence="2" type="ORF">UL82_08780</name>
</gene>
<evidence type="ECO:0000259" key="1">
    <source>
        <dbReference type="Pfam" id="PF06983"/>
    </source>
</evidence>
<dbReference type="KEGG" id="cku:UL82_08780"/>
<protein>
    <submittedName>
        <fullName evidence="3">3-demethylubiquinone-9 3-methyltransferase</fullName>
    </submittedName>
</protein>
<dbReference type="EMBL" id="LR134377">
    <property type="protein sequence ID" value="VEH06490.1"/>
    <property type="molecule type" value="Genomic_DNA"/>
</dbReference>
<evidence type="ECO:0000313" key="5">
    <source>
        <dbReference type="Proteomes" id="UP000271380"/>
    </source>
</evidence>
<dbReference type="STRING" id="35755.UL82_08780"/>
<dbReference type="EMBL" id="CP011312">
    <property type="protein sequence ID" value="AKE41904.1"/>
    <property type="molecule type" value="Genomic_DNA"/>
</dbReference>
<dbReference type="PANTHER" id="PTHR33990:SF1">
    <property type="entry name" value="PROTEIN YJDN"/>
    <property type="match status" value="1"/>
</dbReference>
<sequence length="252" mass="28149">MYAGAMPAITPTAWLNRTADEAADFYVHAFGLVGVDAEIAKTFTYPDPNDHYLAEFAGKTRVKLVRIEDFTLGLINASDEHTTTPAFNLYVSLDKTKAQRLWDILSENGVILVEFSEYTPGIDHGWLTDKFGISWQITTHPDLPTIAPAIHFNGQARQAGDYYLEIFGGTRNEILVEGDELILSSIIIDGQTLVLMDSAVDAIHSAGMSLHLRARGEQQETFHRALSYNPEKDMYGWMEDKFGITWQISDEG</sequence>
<proteinExistence type="predicted"/>
<dbReference type="InterPro" id="IPR029068">
    <property type="entry name" value="Glyas_Bleomycin-R_OHBP_Dase"/>
</dbReference>
<feature type="domain" description="PhnB-like" evidence="1">
    <location>
        <begin position="8"/>
        <end position="138"/>
    </location>
</feature>
<dbReference type="HOGENOM" id="CLU_054535_0_0_11"/>
<dbReference type="CDD" id="cd06588">
    <property type="entry name" value="PhnB_like"/>
    <property type="match status" value="1"/>
</dbReference>
<reference evidence="3 5" key="2">
    <citation type="submission" date="2018-12" db="EMBL/GenBank/DDBJ databases">
        <authorList>
            <consortium name="Pathogen Informatics"/>
        </authorList>
    </citation>
    <scope>NUCLEOTIDE SEQUENCE [LARGE SCALE GENOMIC DNA]</scope>
    <source>
        <strain evidence="3 5">NCTC949</strain>
    </source>
</reference>